<evidence type="ECO:0008006" key="4">
    <source>
        <dbReference type="Google" id="ProtNLM"/>
    </source>
</evidence>
<feature type="non-terminal residue" evidence="2">
    <location>
        <position position="1"/>
    </location>
</feature>
<dbReference type="SUPFAM" id="SSF53300">
    <property type="entry name" value="vWA-like"/>
    <property type="match status" value="1"/>
</dbReference>
<proteinExistence type="predicted"/>
<dbReference type="PANTHER" id="PTHR10579:SF43">
    <property type="entry name" value="ZINC FINGER (C3HC4-TYPE RING FINGER) FAMILY PROTEIN"/>
    <property type="match status" value="1"/>
</dbReference>
<dbReference type="Proteomes" id="UP000265618">
    <property type="component" value="Unassembled WGS sequence"/>
</dbReference>
<dbReference type="PANTHER" id="PTHR10579">
    <property type="entry name" value="CALCIUM-ACTIVATED CHLORIDE CHANNEL REGULATOR"/>
    <property type="match status" value="1"/>
</dbReference>
<comment type="caution">
    <text evidence="2">The sequence shown here is derived from an EMBL/GenBank/DDBJ whole genome shotgun (WGS) entry which is preliminary data.</text>
</comment>
<name>A0A9K3D0T4_9EUKA</name>
<dbReference type="AlphaFoldDB" id="A0A9K3D0T4"/>
<feature type="compositionally biased region" description="Low complexity" evidence="1">
    <location>
        <begin position="213"/>
        <end position="234"/>
    </location>
</feature>
<protein>
    <recommendedName>
        <fullName evidence="4">VWFA domain-containing protein</fullName>
    </recommendedName>
</protein>
<feature type="region of interest" description="Disordered" evidence="1">
    <location>
        <begin position="213"/>
        <end position="236"/>
    </location>
</feature>
<dbReference type="OrthoDB" id="687730at2759"/>
<sequence>MLSVVTYESSAKSLTPMLSMTPVNKATTCDALNAMRATGCTAMCAGLCQAVINLKKARDEATHDVSQRVTAVFLLTDGQANEGVTDPEGMLAAAIGSWSSGVIPPEATDEGLHRMGRGAPMPFGIHNMPNQAPWEQMQMQQQMPVQQMPQAARPGFLRRMMGRGGPRQAPEPPIQMQTNTIDINDINDMNEVQMQQAPQVQVVEPPQIQTQQAPQIQQVPTPVPAPTETQAVPASVKPPADFPPIYTYGYGASHSVALLSNLAERSNGQYTFIDNNDTIGEAFSDILGGIASTVANKVTMVIEPLNGASVGNVRGTYPSHMEGASAVVELRDLRANEARDIVFQMNLPAADVTDLVTDYVHVTLRYTDMACPDEVCETHARAGVTRPVSVAADAPVNPKVEAHSLRLDLADGITEARQLAQRGDMAQARAKLVPIRERVAQAQTAQDAEVQPLIDGFLVNLSEAEEAMTSESHFRG</sequence>
<dbReference type="Gene3D" id="3.40.50.410">
    <property type="entry name" value="von Willebrand factor, type A domain"/>
    <property type="match status" value="2"/>
</dbReference>
<dbReference type="EMBL" id="BDIP01001997">
    <property type="protein sequence ID" value="GIQ85540.1"/>
    <property type="molecule type" value="Genomic_DNA"/>
</dbReference>
<organism evidence="2 3">
    <name type="scientific">Kipferlia bialata</name>
    <dbReference type="NCBI Taxonomy" id="797122"/>
    <lineage>
        <taxon>Eukaryota</taxon>
        <taxon>Metamonada</taxon>
        <taxon>Carpediemonas-like organisms</taxon>
        <taxon>Kipferlia</taxon>
    </lineage>
</organism>
<accession>A0A9K3D0T4</accession>
<reference evidence="2 3" key="1">
    <citation type="journal article" date="2018" name="PLoS ONE">
        <title>The draft genome of Kipferlia bialata reveals reductive genome evolution in fornicate parasites.</title>
        <authorList>
            <person name="Tanifuji G."/>
            <person name="Takabayashi S."/>
            <person name="Kume K."/>
            <person name="Takagi M."/>
            <person name="Nakayama T."/>
            <person name="Kamikawa R."/>
            <person name="Inagaki Y."/>
            <person name="Hashimoto T."/>
        </authorList>
    </citation>
    <scope>NUCLEOTIDE SEQUENCE [LARGE SCALE GENOMIC DNA]</scope>
    <source>
        <strain evidence="2">NY0173</strain>
    </source>
</reference>
<evidence type="ECO:0000313" key="3">
    <source>
        <dbReference type="Proteomes" id="UP000265618"/>
    </source>
</evidence>
<gene>
    <name evidence="2" type="ORF">KIPB_007224</name>
</gene>
<keyword evidence="3" id="KW-1185">Reference proteome</keyword>
<dbReference type="InterPro" id="IPR051266">
    <property type="entry name" value="CLCR"/>
</dbReference>
<evidence type="ECO:0000313" key="2">
    <source>
        <dbReference type="EMBL" id="GIQ85540.1"/>
    </source>
</evidence>
<evidence type="ECO:0000256" key="1">
    <source>
        <dbReference type="SAM" id="MobiDB-lite"/>
    </source>
</evidence>
<dbReference type="InterPro" id="IPR036465">
    <property type="entry name" value="vWFA_dom_sf"/>
</dbReference>